<reference evidence="1" key="1">
    <citation type="submission" date="2022-10" db="EMBL/GenBank/DDBJ databases">
        <title>Sifting through the core-genome to identify putative cross-protective antigens against Riemerella anatipestifer.</title>
        <authorList>
            <person name="Zheng X."/>
            <person name="Zhang W."/>
        </authorList>
    </citation>
    <scope>NUCLEOTIDE SEQUENCE</scope>
    <source>
        <strain evidence="1">ZWRA178</strain>
    </source>
</reference>
<proteinExistence type="predicted"/>
<gene>
    <name evidence="1" type="ORF">OKE68_00715</name>
</gene>
<organism evidence="1 2">
    <name type="scientific">Riemerella anatipestifer</name>
    <name type="common">Moraxella anatipestifer</name>
    <dbReference type="NCBI Taxonomy" id="34085"/>
    <lineage>
        <taxon>Bacteria</taxon>
        <taxon>Pseudomonadati</taxon>
        <taxon>Bacteroidota</taxon>
        <taxon>Flavobacteriia</taxon>
        <taxon>Flavobacteriales</taxon>
        <taxon>Weeksellaceae</taxon>
        <taxon>Riemerella</taxon>
    </lineage>
</organism>
<protein>
    <submittedName>
        <fullName evidence="1">Uncharacterized protein</fullName>
    </submittedName>
</protein>
<name>A0AAP3AJD8_RIEAN</name>
<accession>A0AAP3AJD8</accession>
<dbReference type="EMBL" id="JAOZYT010000002">
    <property type="protein sequence ID" value="MCW0522841.1"/>
    <property type="molecule type" value="Genomic_DNA"/>
</dbReference>
<sequence length="51" mass="6058">MILENLNTEKTTYVIDGKDVNNKEVKDEYNRKEREALKNFENPIELTPECK</sequence>
<dbReference type="RefSeq" id="WP_153926770.1">
    <property type="nucleotide sequence ID" value="NZ_CP029760.1"/>
</dbReference>
<comment type="caution">
    <text evidence="1">The sequence shown here is derived from an EMBL/GenBank/DDBJ whole genome shotgun (WGS) entry which is preliminary data.</text>
</comment>
<dbReference type="AlphaFoldDB" id="A0AAP3AJD8"/>
<evidence type="ECO:0000313" key="2">
    <source>
        <dbReference type="Proteomes" id="UP001207440"/>
    </source>
</evidence>
<evidence type="ECO:0000313" key="1">
    <source>
        <dbReference type="EMBL" id="MCW0522841.1"/>
    </source>
</evidence>
<dbReference type="Proteomes" id="UP001207440">
    <property type="component" value="Unassembled WGS sequence"/>
</dbReference>